<evidence type="ECO:0000256" key="2">
    <source>
        <dbReference type="ARBA" id="ARBA00022833"/>
    </source>
</evidence>
<keyword evidence="7" id="KW-1185">Reference proteome</keyword>
<dbReference type="PANTHER" id="PTHR43401:SF2">
    <property type="entry name" value="L-THREONINE 3-DEHYDROGENASE"/>
    <property type="match status" value="1"/>
</dbReference>
<organism evidence="6 7">
    <name type="scientific">Rubellicoccus peritrichatus</name>
    <dbReference type="NCBI Taxonomy" id="3080537"/>
    <lineage>
        <taxon>Bacteria</taxon>
        <taxon>Pseudomonadati</taxon>
        <taxon>Verrucomicrobiota</taxon>
        <taxon>Opitutia</taxon>
        <taxon>Puniceicoccales</taxon>
        <taxon>Cerasicoccaceae</taxon>
        <taxon>Rubellicoccus</taxon>
    </lineage>
</organism>
<dbReference type="SUPFAM" id="SSF50129">
    <property type="entry name" value="GroES-like"/>
    <property type="match status" value="1"/>
</dbReference>
<dbReference type="Proteomes" id="UP001304300">
    <property type="component" value="Chromosome"/>
</dbReference>
<dbReference type="SUPFAM" id="SSF51735">
    <property type="entry name" value="NAD(P)-binding Rossmann-fold domains"/>
    <property type="match status" value="1"/>
</dbReference>
<dbReference type="InterPro" id="IPR050129">
    <property type="entry name" value="Zn_alcohol_dh"/>
</dbReference>
<comment type="cofactor">
    <cofactor evidence="4">
        <name>Zn(2+)</name>
        <dbReference type="ChEBI" id="CHEBI:29105"/>
    </cofactor>
</comment>
<keyword evidence="2 4" id="KW-0862">Zinc</keyword>
<keyword evidence="1 4" id="KW-0479">Metal-binding</keyword>
<dbReference type="InterPro" id="IPR011032">
    <property type="entry name" value="GroES-like_sf"/>
</dbReference>
<dbReference type="KEGG" id="puo:RZN69_06340"/>
<dbReference type="PROSITE" id="PS00059">
    <property type="entry name" value="ADH_ZINC"/>
    <property type="match status" value="1"/>
</dbReference>
<dbReference type="GO" id="GO:0008270">
    <property type="term" value="F:zinc ion binding"/>
    <property type="evidence" value="ECO:0007669"/>
    <property type="project" value="InterPro"/>
</dbReference>
<dbReference type="InterPro" id="IPR013154">
    <property type="entry name" value="ADH-like_N"/>
</dbReference>
<protein>
    <submittedName>
        <fullName evidence="6">Alcohol dehydrogenase catalytic domain-containing protein</fullName>
    </submittedName>
</protein>
<sequence>MKAVYYEGNKEFKVGACHPVAPGPGDVRLDVAYCGVCGTDIHIAHGAMDQRVPSPMVIGHEMSGTVAELGEGVVDFAVGDKVVVRPLDNRGEKAADRGYSHICQDLKFIGIDAPGAFQSSWTVPAFTVHKVPAEVDLKLAALVEPLAVACHDVRLGKVVSDELAFVLGGGPIGMLVALVARHAGARVVLSEISSYRLEFARKLGLEAFSPMETDLAAWAREQSGGSGADIVFEVSGAKPAAASMTDLLAIRGRIVVVAIYPQPVEINLFHFFWKELQMCGARVYEPEDYTKAIELIASGELPLEEMISQVEPLEKLPDVFNSLENNPESMKVLMDCRG</sequence>
<dbReference type="InterPro" id="IPR013149">
    <property type="entry name" value="ADH-like_C"/>
</dbReference>
<dbReference type="Pfam" id="PF08240">
    <property type="entry name" value="ADH_N"/>
    <property type="match status" value="1"/>
</dbReference>
<dbReference type="InterPro" id="IPR020843">
    <property type="entry name" value="ER"/>
</dbReference>
<evidence type="ECO:0000256" key="3">
    <source>
        <dbReference type="ARBA" id="ARBA00023002"/>
    </source>
</evidence>
<dbReference type="InterPro" id="IPR002328">
    <property type="entry name" value="ADH_Zn_CS"/>
</dbReference>
<evidence type="ECO:0000259" key="5">
    <source>
        <dbReference type="SMART" id="SM00829"/>
    </source>
</evidence>
<keyword evidence="3" id="KW-0560">Oxidoreductase</keyword>
<evidence type="ECO:0000256" key="4">
    <source>
        <dbReference type="RuleBase" id="RU361277"/>
    </source>
</evidence>
<proteinExistence type="inferred from homology"/>
<dbReference type="PANTHER" id="PTHR43401">
    <property type="entry name" value="L-THREONINE 3-DEHYDROGENASE"/>
    <property type="match status" value="1"/>
</dbReference>
<evidence type="ECO:0000313" key="7">
    <source>
        <dbReference type="Proteomes" id="UP001304300"/>
    </source>
</evidence>
<name>A0AAQ3QXB5_9BACT</name>
<dbReference type="EMBL" id="CP136920">
    <property type="protein sequence ID" value="WOO42705.1"/>
    <property type="molecule type" value="Genomic_DNA"/>
</dbReference>
<accession>A0AAQ3QXB5</accession>
<comment type="similarity">
    <text evidence="4">Belongs to the zinc-containing alcohol dehydrogenase family.</text>
</comment>
<evidence type="ECO:0000313" key="6">
    <source>
        <dbReference type="EMBL" id="WOO42705.1"/>
    </source>
</evidence>
<dbReference type="GO" id="GO:0016616">
    <property type="term" value="F:oxidoreductase activity, acting on the CH-OH group of donors, NAD or NADP as acceptor"/>
    <property type="evidence" value="ECO:0007669"/>
    <property type="project" value="UniProtKB-ARBA"/>
</dbReference>
<dbReference type="SMART" id="SM00829">
    <property type="entry name" value="PKS_ER"/>
    <property type="match status" value="1"/>
</dbReference>
<gene>
    <name evidence="6" type="ORF">RZN69_06340</name>
</gene>
<reference evidence="6 7" key="1">
    <citation type="submission" date="2023-10" db="EMBL/GenBank/DDBJ databases">
        <title>Rubellicoccus peritrichatus gen. nov., sp. nov., isolated from an algae of coral reef tank.</title>
        <authorList>
            <person name="Luo J."/>
        </authorList>
    </citation>
    <scope>NUCLEOTIDE SEQUENCE [LARGE SCALE GENOMIC DNA]</scope>
    <source>
        <strain evidence="6 7">CR14</strain>
    </source>
</reference>
<dbReference type="Pfam" id="PF00107">
    <property type="entry name" value="ADH_zinc_N"/>
    <property type="match status" value="1"/>
</dbReference>
<dbReference type="AlphaFoldDB" id="A0AAQ3QXB5"/>
<dbReference type="Gene3D" id="3.90.180.10">
    <property type="entry name" value="Medium-chain alcohol dehydrogenases, catalytic domain"/>
    <property type="match status" value="1"/>
</dbReference>
<dbReference type="InterPro" id="IPR036291">
    <property type="entry name" value="NAD(P)-bd_dom_sf"/>
</dbReference>
<dbReference type="Gene3D" id="3.40.50.720">
    <property type="entry name" value="NAD(P)-binding Rossmann-like Domain"/>
    <property type="match status" value="1"/>
</dbReference>
<evidence type="ECO:0000256" key="1">
    <source>
        <dbReference type="ARBA" id="ARBA00022723"/>
    </source>
</evidence>
<dbReference type="RefSeq" id="WP_317835231.1">
    <property type="nucleotide sequence ID" value="NZ_CP136920.1"/>
</dbReference>
<feature type="domain" description="Enoyl reductase (ER)" evidence="5">
    <location>
        <begin position="8"/>
        <end position="334"/>
    </location>
</feature>